<dbReference type="UniPathway" id="UPA00143"/>
<keyword evidence="4" id="KW-0812">Transmembrane</keyword>
<accession>K1W806</accession>
<dbReference type="SMART" id="SM00256">
    <property type="entry name" value="FBOX"/>
    <property type="match status" value="1"/>
</dbReference>
<dbReference type="OrthoDB" id="722566at2759"/>
<feature type="region of interest" description="Disordered" evidence="3">
    <location>
        <begin position="1"/>
        <end position="25"/>
    </location>
</feature>
<dbReference type="InParanoid" id="K1W806"/>
<dbReference type="InterPro" id="IPR045048">
    <property type="entry name" value="FBXO31/39"/>
</dbReference>
<dbReference type="KEGG" id="mbe:MBM_08723"/>
<name>K1W806_MARBU</name>
<feature type="transmembrane region" description="Helical" evidence="4">
    <location>
        <begin position="50"/>
        <end position="69"/>
    </location>
</feature>
<evidence type="ECO:0000256" key="3">
    <source>
        <dbReference type="SAM" id="MobiDB-lite"/>
    </source>
</evidence>
<feature type="region of interest" description="Disordered" evidence="3">
    <location>
        <begin position="76"/>
        <end position="123"/>
    </location>
</feature>
<dbReference type="InterPro" id="IPR036047">
    <property type="entry name" value="F-box-like_dom_sf"/>
</dbReference>
<dbReference type="Proteomes" id="UP000006753">
    <property type="component" value="Unassembled WGS sequence"/>
</dbReference>
<dbReference type="GO" id="GO:0016567">
    <property type="term" value="P:protein ubiquitination"/>
    <property type="evidence" value="ECO:0007669"/>
    <property type="project" value="UniProtKB-UniPathway"/>
</dbReference>
<comment type="pathway">
    <text evidence="1">Protein modification; protein ubiquitination.</text>
</comment>
<sequence length="700" mass="79202">MKQEYRSGEDEDPFGSDVPRICNDRGTGGKAEVVVATKNVALGSITWDRYLWMMMIIIIVVIGIMMVMMPCITTEPSSAPGHRRPSFSPPGESDAIRPPPRRTHAFTLEPLGGASAGDRHPTVRQTVAAETSLKHKPTTTQLHYLRPFVTHYANPPKLMLLQRERRASMATTPSAGGDGWLLDNDFEYLHGGVDPGVEQDYDRVIDSIAVEAPEMEHRQWHALVPLGDDNSSGSDNPLPTPCGTQGRESSPNRAMSTQCHILDLPSELIDHVVSFLAPIDLVAVSSTCRLLAEHAKSDLSWLRHVQDNIPGVRLTSPYPCETYQQLYIAHDPHWFLPKYKIWFCDYLLTGKLIIARYDPRRGSIEGYPLAAVRPPPTFVSWEYDDEVLIHEFNPHVRLHLDQPVLRLDALSSESSMASSARTGPAHRYNAERPMKILEGNQRGVFSNFILTRPVQERNSMQLWPPPNIPARHRVRNTSREAFVGSGHKPQKRAEMSNQAFRIRRWMEMVAGSSTPGMHLGEEIYTYATLDPKLYTPTEEKPYRGIWVGDYSGHGCEFLLMHQPDDPEPFDEASLVQREDETPEEFKTRKFEEKVFRGSIEAIKLTGDPNVPRGEYTFISDDISQAGFIRNATEPRFKGARIVKSRGHIAARMFRNDKYIESQLILVSPDLLAQYWVGFGHISFFQRVDLDRFLSPLNDVE</sequence>
<evidence type="ECO:0000259" key="5">
    <source>
        <dbReference type="PROSITE" id="PS50181"/>
    </source>
</evidence>
<evidence type="ECO:0000256" key="2">
    <source>
        <dbReference type="ARBA" id="ARBA00022786"/>
    </source>
</evidence>
<keyword evidence="4" id="KW-1133">Transmembrane helix</keyword>
<feature type="region of interest" description="Disordered" evidence="3">
    <location>
        <begin position="227"/>
        <end position="251"/>
    </location>
</feature>
<protein>
    <submittedName>
        <fullName evidence="6">F-box domain-containing protein</fullName>
    </submittedName>
</protein>
<dbReference type="SUPFAM" id="SSF81383">
    <property type="entry name" value="F-box domain"/>
    <property type="match status" value="1"/>
</dbReference>
<dbReference type="PROSITE" id="PS50181">
    <property type="entry name" value="FBOX"/>
    <property type="match status" value="1"/>
</dbReference>
<evidence type="ECO:0000313" key="7">
    <source>
        <dbReference type="Proteomes" id="UP000006753"/>
    </source>
</evidence>
<reference evidence="6 7" key="1">
    <citation type="journal article" date="2012" name="BMC Genomics">
        <title>Sequencing the genome of Marssonina brunnea reveals fungus-poplar co-evolution.</title>
        <authorList>
            <person name="Zhu S."/>
            <person name="Cao Y.-Z."/>
            <person name="Jiang C."/>
            <person name="Tan B.-Y."/>
            <person name="Wang Z."/>
            <person name="Feng S."/>
            <person name="Zhang L."/>
            <person name="Su X.-H."/>
            <person name="Brejova B."/>
            <person name="Vinar T."/>
            <person name="Xu M."/>
            <person name="Wang M.-X."/>
            <person name="Zhang S.-G."/>
            <person name="Huang M.-R."/>
            <person name="Wu R."/>
            <person name="Zhou Y."/>
        </authorList>
    </citation>
    <scope>NUCLEOTIDE SEQUENCE [LARGE SCALE GENOMIC DNA]</scope>
    <source>
        <strain evidence="6 7">MB_m1</strain>
    </source>
</reference>
<dbReference type="Pfam" id="PF12014">
    <property type="entry name" value="Cyclin_D1_bind"/>
    <property type="match status" value="1"/>
</dbReference>
<evidence type="ECO:0000313" key="6">
    <source>
        <dbReference type="EMBL" id="EKD13280.1"/>
    </source>
</evidence>
<dbReference type="Gene3D" id="1.20.1280.50">
    <property type="match status" value="1"/>
</dbReference>
<dbReference type="PANTHER" id="PTHR10706">
    <property type="entry name" value="F-BOX FAMILY PROTEIN"/>
    <property type="match status" value="1"/>
</dbReference>
<dbReference type="PANTHER" id="PTHR10706:SF130">
    <property type="entry name" value="F-BOX ONLY PROTEIN 31"/>
    <property type="match status" value="1"/>
</dbReference>
<keyword evidence="2" id="KW-0833">Ubl conjugation pathway</keyword>
<proteinExistence type="predicted"/>
<evidence type="ECO:0000256" key="4">
    <source>
        <dbReference type="SAM" id="Phobius"/>
    </source>
</evidence>
<dbReference type="InterPro" id="IPR001810">
    <property type="entry name" value="F-box_dom"/>
</dbReference>
<gene>
    <name evidence="6" type="ORF">MBM_08723</name>
</gene>
<feature type="compositionally biased region" description="Polar residues" evidence="3">
    <location>
        <begin position="229"/>
        <end position="251"/>
    </location>
</feature>
<dbReference type="eggNOG" id="ENOG502S1WE">
    <property type="taxonomic scope" value="Eukaryota"/>
</dbReference>
<evidence type="ECO:0000256" key="1">
    <source>
        <dbReference type="ARBA" id="ARBA00004906"/>
    </source>
</evidence>
<dbReference type="OMA" id="ANDDPHH"/>
<feature type="domain" description="F-box" evidence="5">
    <location>
        <begin position="258"/>
        <end position="304"/>
    </location>
</feature>
<dbReference type="AlphaFoldDB" id="K1W806"/>
<dbReference type="Pfam" id="PF12937">
    <property type="entry name" value="F-box-like"/>
    <property type="match status" value="1"/>
</dbReference>
<dbReference type="EMBL" id="JH921451">
    <property type="protein sequence ID" value="EKD13280.1"/>
    <property type="molecule type" value="Genomic_DNA"/>
</dbReference>
<keyword evidence="4" id="KW-0472">Membrane</keyword>
<organism evidence="6 7">
    <name type="scientific">Marssonina brunnea f. sp. multigermtubi (strain MB_m1)</name>
    <name type="common">Marssonina leaf spot fungus</name>
    <dbReference type="NCBI Taxonomy" id="1072389"/>
    <lineage>
        <taxon>Eukaryota</taxon>
        <taxon>Fungi</taxon>
        <taxon>Dikarya</taxon>
        <taxon>Ascomycota</taxon>
        <taxon>Pezizomycotina</taxon>
        <taxon>Leotiomycetes</taxon>
        <taxon>Helotiales</taxon>
        <taxon>Drepanopezizaceae</taxon>
        <taxon>Drepanopeziza</taxon>
    </lineage>
</organism>
<dbReference type="HOGENOM" id="CLU_393827_0_0_1"/>
<keyword evidence="7" id="KW-1185">Reference proteome</keyword>